<evidence type="ECO:0000256" key="1">
    <source>
        <dbReference type="ARBA" id="ARBA00022737"/>
    </source>
</evidence>
<feature type="region of interest" description="Disordered" evidence="3">
    <location>
        <begin position="578"/>
        <end position="597"/>
    </location>
</feature>
<evidence type="ECO:0000256" key="2">
    <source>
        <dbReference type="PROSITE-ProRule" id="PRU00117"/>
    </source>
</evidence>
<dbReference type="Pfam" id="PF00013">
    <property type="entry name" value="KH_1"/>
    <property type="match status" value="3"/>
</dbReference>
<dbReference type="InterPro" id="IPR004088">
    <property type="entry name" value="KH_dom_type_1"/>
</dbReference>
<dbReference type="GO" id="GO:0003723">
    <property type="term" value="F:RNA binding"/>
    <property type="evidence" value="ECO:0007669"/>
    <property type="project" value="UniProtKB-UniRule"/>
</dbReference>
<feature type="region of interest" description="Disordered" evidence="3">
    <location>
        <begin position="551"/>
        <end position="572"/>
    </location>
</feature>
<reference evidence="5 6" key="1">
    <citation type="submission" date="2024-02" db="EMBL/GenBank/DDBJ databases">
        <title>A chromosome-level genome assembly of Drosophila madeirensis, a fruit fly species endemic to Madeira island.</title>
        <authorList>
            <person name="Tomihara K."/>
            <person name="Llopart A."/>
            <person name="Yamamoto D."/>
        </authorList>
    </citation>
    <scope>NUCLEOTIDE SEQUENCE [LARGE SCALE GENOMIC DNA]</scope>
    <source>
        <strain evidence="5 6">RF1</strain>
    </source>
</reference>
<keyword evidence="6" id="KW-1185">Reference proteome</keyword>
<proteinExistence type="predicted"/>
<dbReference type="FunFam" id="3.30.1370.10:FF:000003">
    <property type="entry name" value="poly(RC)-binding protein 2 isoform X1"/>
    <property type="match status" value="1"/>
</dbReference>
<feature type="domain" description="K Homology" evidence="4">
    <location>
        <begin position="22"/>
        <end position="90"/>
    </location>
</feature>
<feature type="domain" description="K Homology" evidence="4">
    <location>
        <begin position="317"/>
        <end position="390"/>
    </location>
</feature>
<dbReference type="EMBL" id="AP029265">
    <property type="protein sequence ID" value="BFF96933.1"/>
    <property type="molecule type" value="Genomic_DNA"/>
</dbReference>
<dbReference type="InterPro" id="IPR036612">
    <property type="entry name" value="KH_dom_type_1_sf"/>
</dbReference>
<dbReference type="PANTHER" id="PTHR10288">
    <property type="entry name" value="KH DOMAIN CONTAINING RNA BINDING PROTEIN"/>
    <property type="match status" value="1"/>
</dbReference>
<keyword evidence="2" id="KW-0694">RNA-binding</keyword>
<accession>A0AAU9FMZ1</accession>
<dbReference type="InterPro" id="IPR004087">
    <property type="entry name" value="KH_dom"/>
</dbReference>
<dbReference type="AlphaFoldDB" id="A0AAU9FMZ1"/>
<evidence type="ECO:0000256" key="3">
    <source>
        <dbReference type="SAM" id="MobiDB-lite"/>
    </source>
</evidence>
<dbReference type="CDD" id="cd22438">
    <property type="entry name" value="KH-I_PCBP_rpt1"/>
    <property type="match status" value="1"/>
</dbReference>
<dbReference type="GO" id="GO:0010468">
    <property type="term" value="P:regulation of gene expression"/>
    <property type="evidence" value="ECO:0007669"/>
    <property type="project" value="UniProtKB-ARBA"/>
</dbReference>
<sequence length="597" mass="60174">MEDNNTSSSAGGTSIKHEDPSVTLTIRLIMQGKEVGSIIGKKGEIVNRFREESGAKINISDGSCPERIVTVSGTTNAIFSAFTLITKKFEEWCSQFNDAGKIGKTQIPIRLIVPASQCGSLIGKSGSKIKEIRQTTGCSIQVASEMLPNSTERAVTLSGSAEQITQCIYQICLVMLESPPRGATIPYRPKPQVTGPVILANGQAFTIQGNYAVPTQETCPVFPLALATGGLHAGISGLADPLLKGAHLQGAVPAHHHHLQQMPDVAKNPLASLAALGLAGMNPASTGGINHTGSAPAALAALAGSQLRTANAANRAQQQQHEMTVSNDLIGCIIGKGGTKIAEIRQISGAMIRISNCEEREGGNTDRTITISGNPDSVALAQYLINMSVELQKANLLEQAQAQQNGGAAAVGGAGAVPGVGTSVGTSAAATNGALTTVALAAGAAAAAAGAAGAGAGGGCNGSPTGAVNGSSSSISSNGSVSASYASVNGSQSSAGTPNGTASGINPVAAAAALNSPLASALQLLTKPGALSALSNLSALDLLSLTSLGNDNGGSPGGPPVQTTGVNRGKGHYARFRQHQAETGVESEKQRNKFNPY</sequence>
<dbReference type="Gene3D" id="3.30.1370.10">
    <property type="entry name" value="K Homology domain, type 1"/>
    <property type="match status" value="3"/>
</dbReference>
<protein>
    <submittedName>
        <fullName evidence="5">Poly(RC)-binding protein 3</fullName>
    </submittedName>
</protein>
<gene>
    <name evidence="5" type="ORF">DMAD_05451</name>
</gene>
<evidence type="ECO:0000313" key="6">
    <source>
        <dbReference type="Proteomes" id="UP001500889"/>
    </source>
</evidence>
<dbReference type="CDD" id="cd22439">
    <property type="entry name" value="KH-I_PCBP_rpt3"/>
    <property type="match status" value="1"/>
</dbReference>
<keyword evidence="1" id="KW-0677">Repeat</keyword>
<organism evidence="5 6">
    <name type="scientific">Drosophila madeirensis</name>
    <name type="common">Fruit fly</name>
    <dbReference type="NCBI Taxonomy" id="30013"/>
    <lineage>
        <taxon>Eukaryota</taxon>
        <taxon>Metazoa</taxon>
        <taxon>Ecdysozoa</taxon>
        <taxon>Arthropoda</taxon>
        <taxon>Hexapoda</taxon>
        <taxon>Insecta</taxon>
        <taxon>Pterygota</taxon>
        <taxon>Neoptera</taxon>
        <taxon>Endopterygota</taxon>
        <taxon>Diptera</taxon>
        <taxon>Brachycera</taxon>
        <taxon>Muscomorpha</taxon>
        <taxon>Ephydroidea</taxon>
        <taxon>Drosophilidae</taxon>
        <taxon>Drosophila</taxon>
        <taxon>Sophophora</taxon>
    </lineage>
</organism>
<name>A0AAU9FMZ1_DROMD</name>
<feature type="domain" description="K Homology" evidence="4">
    <location>
        <begin position="105"/>
        <end position="176"/>
    </location>
</feature>
<dbReference type="PROSITE" id="PS50084">
    <property type="entry name" value="KH_TYPE_1"/>
    <property type="match status" value="3"/>
</dbReference>
<dbReference type="SUPFAM" id="SSF54791">
    <property type="entry name" value="Eukaryotic type KH-domain (KH-domain type I)"/>
    <property type="match status" value="3"/>
</dbReference>
<dbReference type="Proteomes" id="UP001500889">
    <property type="component" value="Chromosome J"/>
</dbReference>
<dbReference type="CDD" id="cd02396">
    <property type="entry name" value="KH-I_PCBP_rpt2"/>
    <property type="match status" value="1"/>
</dbReference>
<evidence type="ECO:0000259" key="4">
    <source>
        <dbReference type="SMART" id="SM00322"/>
    </source>
</evidence>
<dbReference type="SMART" id="SM00322">
    <property type="entry name" value="KH"/>
    <property type="match status" value="3"/>
</dbReference>
<evidence type="ECO:0000313" key="5">
    <source>
        <dbReference type="EMBL" id="BFF96933.1"/>
    </source>
</evidence>